<evidence type="ECO:0000313" key="2">
    <source>
        <dbReference type="Proteomes" id="UP000299102"/>
    </source>
</evidence>
<name>A0A4C1WKY0_EUMVA</name>
<comment type="caution">
    <text evidence="1">The sequence shown here is derived from an EMBL/GenBank/DDBJ whole genome shotgun (WGS) entry which is preliminary data.</text>
</comment>
<dbReference type="EMBL" id="BGZK01000586">
    <property type="protein sequence ID" value="GBP51673.1"/>
    <property type="molecule type" value="Genomic_DNA"/>
</dbReference>
<keyword evidence="2" id="KW-1185">Reference proteome</keyword>
<reference evidence="1 2" key="1">
    <citation type="journal article" date="2019" name="Commun. Biol.">
        <title>The bagworm genome reveals a unique fibroin gene that provides high tensile strength.</title>
        <authorList>
            <person name="Kono N."/>
            <person name="Nakamura H."/>
            <person name="Ohtoshi R."/>
            <person name="Tomita M."/>
            <person name="Numata K."/>
            <person name="Arakawa K."/>
        </authorList>
    </citation>
    <scope>NUCLEOTIDE SEQUENCE [LARGE SCALE GENOMIC DNA]</scope>
</reference>
<sequence length="76" mass="8519">MRLAHDAVRAVRTRAGLLGKLVGEFGFARYRICELLFVDPLVCRTHGVLILRSILRSNVNYDVEVRDDEACVSVAC</sequence>
<dbReference type="Proteomes" id="UP000299102">
    <property type="component" value="Unassembled WGS sequence"/>
</dbReference>
<proteinExistence type="predicted"/>
<protein>
    <submittedName>
        <fullName evidence="1">Uncharacterized protein</fullName>
    </submittedName>
</protein>
<organism evidence="1 2">
    <name type="scientific">Eumeta variegata</name>
    <name type="common">Bagworm moth</name>
    <name type="synonym">Eumeta japonica</name>
    <dbReference type="NCBI Taxonomy" id="151549"/>
    <lineage>
        <taxon>Eukaryota</taxon>
        <taxon>Metazoa</taxon>
        <taxon>Ecdysozoa</taxon>
        <taxon>Arthropoda</taxon>
        <taxon>Hexapoda</taxon>
        <taxon>Insecta</taxon>
        <taxon>Pterygota</taxon>
        <taxon>Neoptera</taxon>
        <taxon>Endopterygota</taxon>
        <taxon>Lepidoptera</taxon>
        <taxon>Glossata</taxon>
        <taxon>Ditrysia</taxon>
        <taxon>Tineoidea</taxon>
        <taxon>Psychidae</taxon>
        <taxon>Oiketicinae</taxon>
        <taxon>Eumeta</taxon>
    </lineage>
</organism>
<gene>
    <name evidence="1" type="ORF">EVAR_48296_1</name>
</gene>
<evidence type="ECO:0000313" key="1">
    <source>
        <dbReference type="EMBL" id="GBP51673.1"/>
    </source>
</evidence>
<accession>A0A4C1WKY0</accession>
<dbReference type="AlphaFoldDB" id="A0A4C1WKY0"/>